<dbReference type="EMBL" id="UOET01000202">
    <property type="protein sequence ID" value="VAW28184.1"/>
    <property type="molecule type" value="Genomic_DNA"/>
</dbReference>
<name>A0A3B0V8B3_9ZZZZ</name>
<organism evidence="2">
    <name type="scientific">hydrothermal vent metagenome</name>
    <dbReference type="NCBI Taxonomy" id="652676"/>
    <lineage>
        <taxon>unclassified sequences</taxon>
        <taxon>metagenomes</taxon>
        <taxon>ecological metagenomes</taxon>
    </lineage>
</organism>
<dbReference type="Pfam" id="PF03473">
    <property type="entry name" value="MOSC"/>
    <property type="match status" value="1"/>
</dbReference>
<evidence type="ECO:0000313" key="2">
    <source>
        <dbReference type="EMBL" id="VAW28184.1"/>
    </source>
</evidence>
<evidence type="ECO:0000259" key="1">
    <source>
        <dbReference type="PROSITE" id="PS51340"/>
    </source>
</evidence>
<protein>
    <submittedName>
        <fullName evidence="2">Flavodoxin reductases (Ferredoxin-NADPH reductases) family 1</fullName>
    </submittedName>
</protein>
<dbReference type="PROSITE" id="PS51340">
    <property type="entry name" value="MOSC"/>
    <property type="match status" value="1"/>
</dbReference>
<accession>A0A3B0V8B3</accession>
<gene>
    <name evidence="2" type="ORF">MNBD_BACTEROID07-145</name>
</gene>
<reference evidence="2" key="1">
    <citation type="submission" date="2018-06" db="EMBL/GenBank/DDBJ databases">
        <authorList>
            <person name="Zhirakovskaya E."/>
        </authorList>
    </citation>
    <scope>NUCLEOTIDE SEQUENCE</scope>
</reference>
<dbReference type="GO" id="GO:0003824">
    <property type="term" value="F:catalytic activity"/>
    <property type="evidence" value="ECO:0007669"/>
    <property type="project" value="InterPro"/>
</dbReference>
<dbReference type="AlphaFoldDB" id="A0A3B0V8B3"/>
<feature type="non-terminal residue" evidence="2">
    <location>
        <position position="1"/>
    </location>
</feature>
<dbReference type="GO" id="GO:0030151">
    <property type="term" value="F:molybdenum ion binding"/>
    <property type="evidence" value="ECO:0007669"/>
    <property type="project" value="InterPro"/>
</dbReference>
<proteinExistence type="predicted"/>
<dbReference type="InterPro" id="IPR005302">
    <property type="entry name" value="MoCF_Sase_C"/>
</dbReference>
<dbReference type="GO" id="GO:0030170">
    <property type="term" value="F:pyridoxal phosphate binding"/>
    <property type="evidence" value="ECO:0007669"/>
    <property type="project" value="InterPro"/>
</dbReference>
<sequence length="84" mass="9539">AGCEPFAEDKWKKIRIGEITFRIAKPCSRCVIPNIDPETAEKSAEPNRTLSSFRRRDNKIFFGQNVIADNQGKLELGMSIEILE</sequence>
<feature type="domain" description="MOSC" evidence="1">
    <location>
        <begin position="1"/>
        <end position="83"/>
    </location>
</feature>
<dbReference type="SUPFAM" id="SSF50800">
    <property type="entry name" value="PK beta-barrel domain-like"/>
    <property type="match status" value="1"/>
</dbReference>
<dbReference type="InterPro" id="IPR011037">
    <property type="entry name" value="Pyrv_Knase-like_insert_dom_sf"/>
</dbReference>